<keyword evidence="2" id="KW-1185">Reference proteome</keyword>
<reference evidence="1 2" key="1">
    <citation type="submission" date="2015-10" db="EMBL/GenBank/DDBJ databases">
        <title>Butyribacter intestini gen. nov., sp. nov., a butyric acid-producing bacterium of the family Lachnospiraceae isolated from the human faeces.</title>
        <authorList>
            <person name="Zou Y."/>
            <person name="Xue W."/>
            <person name="Luo G."/>
            <person name="Lv M."/>
        </authorList>
    </citation>
    <scope>NUCLEOTIDE SEQUENCE [LARGE SCALE GENOMIC DNA]</scope>
    <source>
        <strain evidence="1 2">TF01-11</strain>
    </source>
</reference>
<sequence>MDLEQCTSSLSQANRMKWMSQSGELDMDDIYSVLEEEKPNQREQIKIRADTLDDYFTDGFTPKQKVELIEKFVKEWHKKQVTMKEGNRQRCKKNDPYLETREKEDAFADRIVEKVERKVLSNLPAMLGLYVVKNNHSEDREE</sequence>
<accession>A0AAW3JRM2</accession>
<comment type="caution">
    <text evidence="1">The sequence shown here is derived from an EMBL/GenBank/DDBJ whole genome shotgun (WGS) entry which is preliminary data.</text>
</comment>
<protein>
    <submittedName>
        <fullName evidence="1">Uncharacterized protein</fullName>
    </submittedName>
</protein>
<proteinExistence type="predicted"/>
<evidence type="ECO:0000313" key="1">
    <source>
        <dbReference type="EMBL" id="KQC85080.1"/>
    </source>
</evidence>
<dbReference type="AlphaFoldDB" id="A0AAW3JRM2"/>
<evidence type="ECO:0000313" key="2">
    <source>
        <dbReference type="Proteomes" id="UP000050833"/>
    </source>
</evidence>
<dbReference type="RefSeq" id="WP_055944573.1">
    <property type="nucleotide sequence ID" value="NZ_JAQDCV010000005.1"/>
</dbReference>
<gene>
    <name evidence="1" type="ORF">APZ18_10240</name>
</gene>
<dbReference type="EMBL" id="LLKB01000005">
    <property type="protein sequence ID" value="KQC85080.1"/>
    <property type="molecule type" value="Genomic_DNA"/>
</dbReference>
<name>A0AAW3JRM2_9FIRM</name>
<dbReference type="Proteomes" id="UP000050833">
    <property type="component" value="Unassembled WGS sequence"/>
</dbReference>
<organism evidence="1 2">
    <name type="scientific">Butyribacter intestini</name>
    <dbReference type="NCBI Taxonomy" id="1703332"/>
    <lineage>
        <taxon>Bacteria</taxon>
        <taxon>Bacillati</taxon>
        <taxon>Bacillota</taxon>
        <taxon>Clostridia</taxon>
        <taxon>Lachnospirales</taxon>
        <taxon>Lachnospiraceae</taxon>
        <taxon>Butyribacter</taxon>
    </lineage>
</organism>